<feature type="non-terminal residue" evidence="2">
    <location>
        <position position="73"/>
    </location>
</feature>
<reference evidence="2" key="1">
    <citation type="journal article" date="2021" name="Open Biol.">
        <title>Shared evolutionary footprints suggest mitochondrial oxidative damage underlies multiple complex I losses in fungi.</title>
        <authorList>
            <person name="Schikora-Tamarit M.A."/>
            <person name="Marcet-Houben M."/>
            <person name="Nosek J."/>
            <person name="Gabaldon T."/>
        </authorList>
    </citation>
    <scope>NUCLEOTIDE SEQUENCE</scope>
    <source>
        <strain evidence="2">CBS6341</strain>
    </source>
</reference>
<dbReference type="EMBL" id="JAEUBF010000040">
    <property type="protein sequence ID" value="KAH3680750.1"/>
    <property type="molecule type" value="Genomic_DNA"/>
</dbReference>
<sequence length="73" mass="8099">GPGRRETARLADHCRPENVCHSRREETYRGARGPGDGGRGQERGVPGEERCWLRAGCRDRCSFDGHSGQQAYA</sequence>
<proteinExistence type="predicted"/>
<evidence type="ECO:0000256" key="1">
    <source>
        <dbReference type="SAM" id="MobiDB-lite"/>
    </source>
</evidence>
<name>A0A9P8TJB1_9ASCO</name>
<dbReference type="Proteomes" id="UP000769528">
    <property type="component" value="Unassembled WGS sequence"/>
</dbReference>
<feature type="region of interest" description="Disordered" evidence="1">
    <location>
        <begin position="25"/>
        <end position="45"/>
    </location>
</feature>
<keyword evidence="3" id="KW-1185">Reference proteome</keyword>
<reference evidence="2" key="2">
    <citation type="submission" date="2021-01" db="EMBL/GenBank/DDBJ databases">
        <authorList>
            <person name="Schikora-Tamarit M.A."/>
        </authorList>
    </citation>
    <scope>NUCLEOTIDE SEQUENCE</scope>
    <source>
        <strain evidence="2">CBS6341</strain>
    </source>
</reference>
<evidence type="ECO:0000313" key="2">
    <source>
        <dbReference type="EMBL" id="KAH3680750.1"/>
    </source>
</evidence>
<evidence type="ECO:0000313" key="3">
    <source>
        <dbReference type="Proteomes" id="UP000769528"/>
    </source>
</evidence>
<dbReference type="AlphaFoldDB" id="A0A9P8TJB1"/>
<feature type="non-terminal residue" evidence="2">
    <location>
        <position position="1"/>
    </location>
</feature>
<gene>
    <name evidence="2" type="ORF">WICMUC_000172</name>
</gene>
<comment type="caution">
    <text evidence="2">The sequence shown here is derived from an EMBL/GenBank/DDBJ whole genome shotgun (WGS) entry which is preliminary data.</text>
</comment>
<organism evidence="2 3">
    <name type="scientific">Wickerhamomyces mucosus</name>
    <dbReference type="NCBI Taxonomy" id="1378264"/>
    <lineage>
        <taxon>Eukaryota</taxon>
        <taxon>Fungi</taxon>
        <taxon>Dikarya</taxon>
        <taxon>Ascomycota</taxon>
        <taxon>Saccharomycotina</taxon>
        <taxon>Saccharomycetes</taxon>
        <taxon>Phaffomycetales</taxon>
        <taxon>Wickerhamomycetaceae</taxon>
        <taxon>Wickerhamomyces</taxon>
    </lineage>
</organism>
<protein>
    <submittedName>
        <fullName evidence="2">Uncharacterized protein</fullName>
    </submittedName>
</protein>
<accession>A0A9P8TJB1</accession>